<dbReference type="InterPro" id="IPR007712">
    <property type="entry name" value="RelE/ParE_toxin"/>
</dbReference>
<dbReference type="Proteomes" id="UP000309561">
    <property type="component" value="Unassembled WGS sequence"/>
</dbReference>
<reference evidence="2 3" key="1">
    <citation type="submission" date="2019-04" db="EMBL/GenBank/DDBJ databases">
        <title>Sulfurimonas crateris sp. nov. a facultative anaerobic sulfur-oxidizing chemolithautotrophic bacterium isolated from a terrestrial mud vulcano.</title>
        <authorList>
            <person name="Ratnikova N.M."/>
            <person name="Slobodkin A.I."/>
            <person name="Merkel A.Y."/>
            <person name="Novikov A."/>
            <person name="Bonch-Osmolovskaya E.A."/>
            <person name="Slobodkina G.B."/>
        </authorList>
    </citation>
    <scope>NUCLEOTIDE SEQUENCE [LARGE SCALE GENOMIC DNA]</scope>
    <source>
        <strain evidence="2 3">SN118</strain>
    </source>
</reference>
<dbReference type="Gene3D" id="3.30.2310.20">
    <property type="entry name" value="RelE-like"/>
    <property type="match status" value="1"/>
</dbReference>
<sequence length="80" mass="9674">MLDYIALDSLQRAIDFKREIHKQISKIIDMPYMHRKSIHFDNEQARDLVFKGYTITYFIYEDKIVILGILKYKETFLIKS</sequence>
<dbReference type="OrthoDB" id="1362197at2"/>
<organism evidence="2 3">
    <name type="scientific">Sulfurimonas crateris</name>
    <dbReference type="NCBI Taxonomy" id="2574727"/>
    <lineage>
        <taxon>Bacteria</taxon>
        <taxon>Pseudomonadati</taxon>
        <taxon>Campylobacterota</taxon>
        <taxon>Epsilonproteobacteria</taxon>
        <taxon>Campylobacterales</taxon>
        <taxon>Sulfurimonadaceae</taxon>
        <taxon>Sulfurimonas</taxon>
    </lineage>
</organism>
<proteinExistence type="predicted"/>
<dbReference type="AlphaFoldDB" id="A0A4U2ZAB9"/>
<keyword evidence="1" id="KW-1277">Toxin-antitoxin system</keyword>
<name>A0A4U2ZAB9_9BACT</name>
<evidence type="ECO:0000313" key="3">
    <source>
        <dbReference type="Proteomes" id="UP000309561"/>
    </source>
</evidence>
<evidence type="ECO:0000313" key="2">
    <source>
        <dbReference type="EMBL" id="TKI71308.1"/>
    </source>
</evidence>
<accession>A0A4U2ZAB9</accession>
<protein>
    <submittedName>
        <fullName evidence="2">Type II toxin-antitoxin system RelE/ParE family toxin</fullName>
    </submittedName>
</protein>
<gene>
    <name evidence="2" type="ORF">FCU45_01375</name>
</gene>
<keyword evidence="3" id="KW-1185">Reference proteome</keyword>
<dbReference type="Pfam" id="PF05016">
    <property type="entry name" value="ParE_toxin"/>
    <property type="match status" value="1"/>
</dbReference>
<dbReference type="InterPro" id="IPR035093">
    <property type="entry name" value="RelE/ParE_toxin_dom_sf"/>
</dbReference>
<evidence type="ECO:0000256" key="1">
    <source>
        <dbReference type="ARBA" id="ARBA00022649"/>
    </source>
</evidence>
<dbReference type="EMBL" id="SZPX01000001">
    <property type="protein sequence ID" value="TKI71308.1"/>
    <property type="molecule type" value="Genomic_DNA"/>
</dbReference>
<comment type="caution">
    <text evidence="2">The sequence shown here is derived from an EMBL/GenBank/DDBJ whole genome shotgun (WGS) entry which is preliminary data.</text>
</comment>